<dbReference type="SUPFAM" id="SSF47413">
    <property type="entry name" value="lambda repressor-like DNA-binding domains"/>
    <property type="match status" value="1"/>
</dbReference>
<evidence type="ECO:0000259" key="1">
    <source>
        <dbReference type="PROSITE" id="PS50943"/>
    </source>
</evidence>
<name>A0A1X1KZS1_STRMT</name>
<dbReference type="EMBL" id="NCVK01000005">
    <property type="protein sequence ID" value="ORP04809.1"/>
    <property type="molecule type" value="Genomic_DNA"/>
</dbReference>
<dbReference type="Gene3D" id="1.10.260.40">
    <property type="entry name" value="lambda repressor-like DNA-binding domains"/>
    <property type="match status" value="1"/>
</dbReference>
<organism evidence="2 3">
    <name type="scientific">Streptococcus mitis</name>
    <dbReference type="NCBI Taxonomy" id="28037"/>
    <lineage>
        <taxon>Bacteria</taxon>
        <taxon>Bacillati</taxon>
        <taxon>Bacillota</taxon>
        <taxon>Bacilli</taxon>
        <taxon>Lactobacillales</taxon>
        <taxon>Streptococcaceae</taxon>
        <taxon>Streptococcus</taxon>
        <taxon>Streptococcus mitis group</taxon>
    </lineage>
</organism>
<dbReference type="PROSITE" id="PS50943">
    <property type="entry name" value="HTH_CROC1"/>
    <property type="match status" value="1"/>
</dbReference>
<feature type="domain" description="HTH cro/C1-type" evidence="1">
    <location>
        <begin position="25"/>
        <end position="63"/>
    </location>
</feature>
<dbReference type="InterPro" id="IPR001387">
    <property type="entry name" value="Cro/C1-type_HTH"/>
</dbReference>
<dbReference type="AlphaFoldDB" id="A0A1X1KZS1"/>
<evidence type="ECO:0000313" key="2">
    <source>
        <dbReference type="EMBL" id="ORP04809.1"/>
    </source>
</evidence>
<evidence type="ECO:0000313" key="3">
    <source>
        <dbReference type="Proteomes" id="UP000193517"/>
    </source>
</evidence>
<dbReference type="CDD" id="cd00093">
    <property type="entry name" value="HTH_XRE"/>
    <property type="match status" value="1"/>
</dbReference>
<gene>
    <name evidence="2" type="ORF">B7695_01510</name>
</gene>
<dbReference type="InterPro" id="IPR010982">
    <property type="entry name" value="Lambda_DNA-bd_dom_sf"/>
</dbReference>
<reference evidence="2 3" key="1">
    <citation type="journal article" date="2016" name="Eur. J. Clin. Microbiol. Infect. Dis.">
        <title>Whole genome sequencing as a tool for phylogenetic analysis of clinical strains of Mitis group streptococci.</title>
        <authorList>
            <person name="Rasmussen L.H."/>
            <person name="Dargis R."/>
            <person name="Hojholt K."/>
            <person name="Christensen J.J."/>
            <person name="Skovgaard O."/>
            <person name="Justesen U.S."/>
            <person name="Rosenvinge F.S."/>
            <person name="Moser C."/>
            <person name="Lukjancenko O."/>
            <person name="Rasmussen S."/>
            <person name="Nielsen X.C."/>
        </authorList>
    </citation>
    <scope>NUCLEOTIDE SEQUENCE [LARGE SCALE GENOMIC DNA]</scope>
    <source>
        <strain evidence="2 3">OD_317805_11</strain>
    </source>
</reference>
<dbReference type="Proteomes" id="UP000193517">
    <property type="component" value="Unassembled WGS sequence"/>
</dbReference>
<dbReference type="Pfam" id="PF13443">
    <property type="entry name" value="HTH_26"/>
    <property type="match status" value="1"/>
</dbReference>
<protein>
    <submittedName>
        <fullName evidence="2">Transcriptional regulator</fullName>
    </submittedName>
</protein>
<proteinExistence type="predicted"/>
<comment type="caution">
    <text evidence="2">The sequence shown here is derived from an EMBL/GenBank/DDBJ whole genome shotgun (WGS) entry which is preliminary data.</text>
</comment>
<sequence>MVVIKNNLANILKTKEKTAAWLSVKTGITPAALSKIVNNSSTKIDYITLNKICLALKIEPKDFFDFLPYDYEVESIYDNKDIKVSLKSFELDEKPNSSQIESLDFYQHQADNIDIEVSCDFGLEVNFMNTPMGDNFSIWYISAYFYDLDYNSFTVSIDIDDDSIGFLKKYIAPYDKGELFKIIKREIISKIQSNYFDWFENQYGKVSKEEYGFLKSLNWWIGEGTQDYKVNDEDIQIMIDIEKKD</sequence>
<accession>A0A1X1KZS1</accession>
<dbReference type="GO" id="GO:0003677">
    <property type="term" value="F:DNA binding"/>
    <property type="evidence" value="ECO:0007669"/>
    <property type="project" value="InterPro"/>
</dbReference>